<organism evidence="3 4">
    <name type="scientific">Tepidanaerobacter acetatoxydans (strain DSM 21804 / JCM 16047 / Re1)</name>
    <dbReference type="NCBI Taxonomy" id="1209989"/>
    <lineage>
        <taxon>Bacteria</taxon>
        <taxon>Bacillati</taxon>
        <taxon>Bacillota</taxon>
        <taxon>Clostridia</taxon>
        <taxon>Thermosediminibacterales</taxon>
        <taxon>Tepidanaerobacteraceae</taxon>
        <taxon>Tepidanaerobacter</taxon>
    </lineage>
</organism>
<dbReference type="Pfam" id="PF04303">
    <property type="entry name" value="PrpF"/>
    <property type="match status" value="1"/>
</dbReference>
<accession>L0S640</accession>
<dbReference type="SUPFAM" id="SSF54506">
    <property type="entry name" value="Diaminopimelate epimerase-like"/>
    <property type="match status" value="2"/>
</dbReference>
<sequence>MKIPCVYMRGGTSKGVIFCEKDLPRDKRQWDNIFLKVMGGPDPKQIDGLGGTVSSNNKIVIVSPSHRTDVDVEYLVAQVVVGEPVVDYSANCGNMTSAVGPYAISQGLVHARDPITKVRMLNLNTNKIIEEYVPTRNGIVEEDGNCAIAGVDGTGAELKVNFLDPAGAKTNTLFPTGKAADKIMVEGLGVISVSIIDISNVFVFVNNYDVGINGDELPAELNNDKKLLDIFERIRGTAAQEIGLVDKWQDAATKTAGSPKLIVLSPPMDYIDIAGRAVKKDDMDICVRVVSVGAVHKACPLTGATAIGGAAFIKDSIMQQYLDGRKLTDTVRIGHPSGVMKVYVDYEITDGQIRFNGIACQRTARKIMDGYVYIKD</sequence>
<keyword evidence="4" id="KW-1185">Reference proteome</keyword>
<gene>
    <name evidence="3" type="ordered locus">TEPIRE1_2449</name>
</gene>
<dbReference type="HOGENOM" id="CLU_026443_0_0_9"/>
<dbReference type="STRING" id="1209989.TepRe1_2279"/>
<dbReference type="AlphaFoldDB" id="F4LSK8"/>
<name>F4LSK8_TEPAE</name>
<dbReference type="PATRIC" id="fig|1209989.3.peg.2816"/>
<dbReference type="eggNOG" id="COG2828">
    <property type="taxonomic scope" value="Bacteria"/>
</dbReference>
<dbReference type="KEGG" id="tep:TepRe1_2279"/>
<dbReference type="GO" id="GO:0016853">
    <property type="term" value="F:isomerase activity"/>
    <property type="evidence" value="ECO:0007669"/>
    <property type="project" value="UniProtKB-KW"/>
</dbReference>
<evidence type="ECO:0000256" key="2">
    <source>
        <dbReference type="ARBA" id="ARBA00023235"/>
    </source>
</evidence>
<evidence type="ECO:0000256" key="1">
    <source>
        <dbReference type="ARBA" id="ARBA00007673"/>
    </source>
</evidence>
<dbReference type="OrthoDB" id="9779763at2"/>
<dbReference type="RefSeq" id="WP_013779317.1">
    <property type="nucleotide sequence ID" value="NC_015519.1"/>
</dbReference>
<comment type="similarity">
    <text evidence="1">Belongs to the PrpF family.</text>
</comment>
<accession>F4LSK8</accession>
<dbReference type="PANTHER" id="PTHR43709">
    <property type="entry name" value="ACONITATE ISOMERASE-RELATED"/>
    <property type="match status" value="1"/>
</dbReference>
<dbReference type="InterPro" id="IPR007400">
    <property type="entry name" value="PrpF-like"/>
</dbReference>
<evidence type="ECO:0000313" key="4">
    <source>
        <dbReference type="Proteomes" id="UP000010802"/>
    </source>
</evidence>
<dbReference type="EMBL" id="HF563609">
    <property type="protein sequence ID" value="CCP27297.1"/>
    <property type="molecule type" value="Genomic_DNA"/>
</dbReference>
<evidence type="ECO:0000313" key="3">
    <source>
        <dbReference type="EMBL" id="CCP27297.1"/>
    </source>
</evidence>
<reference evidence="4" key="1">
    <citation type="journal article" date="2013" name="Genome Announc.">
        <title>First genome sequence of a syntrophic acetate-oxidizing bacterium, Tepidanaerobacter acetatoxydans strain Re1.</title>
        <authorList>
            <person name="Manzoor S."/>
            <person name="Bongcam-Rudloff E."/>
            <person name="Schnurer A."/>
            <person name="Muller B."/>
        </authorList>
    </citation>
    <scope>NUCLEOTIDE SEQUENCE [LARGE SCALE GENOMIC DNA]</scope>
    <source>
        <strain evidence="4">Re1</strain>
    </source>
</reference>
<dbReference type="Gene3D" id="3.10.310.10">
    <property type="entry name" value="Diaminopimelate Epimerase, Chain A, domain 1"/>
    <property type="match status" value="2"/>
</dbReference>
<dbReference type="Proteomes" id="UP000010802">
    <property type="component" value="Chromosome"/>
</dbReference>
<protein>
    <submittedName>
        <fullName evidence="3">PrpF protein</fullName>
    </submittedName>
</protein>
<keyword evidence="2" id="KW-0413">Isomerase</keyword>
<dbReference type="PANTHER" id="PTHR43709:SF2">
    <property type="entry name" value="DUF453 DOMAIN PROTEIN (AFU_ORTHOLOGUE AFUA_6G00360)"/>
    <property type="match status" value="1"/>
</dbReference>
<dbReference type="KEGG" id="tae:TepiRe1_2449"/>
<proteinExistence type="inferred from homology"/>